<protein>
    <recommendedName>
        <fullName evidence="2">RING-type domain-containing protein</fullName>
    </recommendedName>
</protein>
<dbReference type="AlphaFoldDB" id="A0A0G4J646"/>
<evidence type="ECO:0000313" key="4">
    <source>
        <dbReference type="Proteomes" id="UP000039324"/>
    </source>
</evidence>
<dbReference type="Gene3D" id="3.30.40.10">
    <property type="entry name" value="Zinc/RING finger domain, C3HC4 (zinc finger)"/>
    <property type="match status" value="1"/>
</dbReference>
<feature type="domain" description="RING-type" evidence="2">
    <location>
        <begin position="11"/>
        <end position="51"/>
    </location>
</feature>
<gene>
    <name evidence="3" type="ORF">PBRA_002698</name>
</gene>
<dbReference type="GO" id="GO:0061630">
    <property type="term" value="F:ubiquitin protein ligase activity"/>
    <property type="evidence" value="ECO:0007669"/>
    <property type="project" value="TreeGrafter"/>
</dbReference>
<dbReference type="STRING" id="37360.A0A0G4J646"/>
<dbReference type="SUPFAM" id="SSF49599">
    <property type="entry name" value="TRAF domain-like"/>
    <property type="match status" value="1"/>
</dbReference>
<dbReference type="GO" id="GO:0008270">
    <property type="term" value="F:zinc ion binding"/>
    <property type="evidence" value="ECO:0007669"/>
    <property type="project" value="UniProtKB-KW"/>
</dbReference>
<dbReference type="GO" id="GO:0000209">
    <property type="term" value="P:protein polyubiquitination"/>
    <property type="evidence" value="ECO:0007669"/>
    <property type="project" value="TreeGrafter"/>
</dbReference>
<dbReference type="Proteomes" id="UP000039324">
    <property type="component" value="Unassembled WGS sequence"/>
</dbReference>
<dbReference type="Pfam" id="PF13639">
    <property type="entry name" value="zf-RING_2"/>
    <property type="match status" value="1"/>
</dbReference>
<dbReference type="GO" id="GO:0006511">
    <property type="term" value="P:ubiquitin-dependent protein catabolic process"/>
    <property type="evidence" value="ECO:0007669"/>
    <property type="project" value="TreeGrafter"/>
</dbReference>
<proteinExistence type="predicted"/>
<keyword evidence="1" id="KW-0862">Zinc</keyword>
<dbReference type="PROSITE" id="PS50089">
    <property type="entry name" value="ZF_RING_2"/>
    <property type="match status" value="1"/>
</dbReference>
<evidence type="ECO:0000313" key="3">
    <source>
        <dbReference type="EMBL" id="CEP02731.1"/>
    </source>
</evidence>
<dbReference type="PANTHER" id="PTHR46016:SF1">
    <property type="entry name" value="RING-TYPE DOMAIN-CONTAINING PROTEIN"/>
    <property type="match status" value="1"/>
</dbReference>
<reference evidence="3 4" key="1">
    <citation type="submission" date="2015-02" db="EMBL/GenBank/DDBJ databases">
        <authorList>
            <person name="Chooi Y.-H."/>
        </authorList>
    </citation>
    <scope>NUCLEOTIDE SEQUENCE [LARGE SCALE GENOMIC DNA]</scope>
    <source>
        <strain evidence="3">E3</strain>
    </source>
</reference>
<organism evidence="3 4">
    <name type="scientific">Plasmodiophora brassicae</name>
    <name type="common">Clubroot disease agent</name>
    <dbReference type="NCBI Taxonomy" id="37360"/>
    <lineage>
        <taxon>Eukaryota</taxon>
        <taxon>Sar</taxon>
        <taxon>Rhizaria</taxon>
        <taxon>Endomyxa</taxon>
        <taxon>Phytomyxea</taxon>
        <taxon>Plasmodiophorida</taxon>
        <taxon>Plasmodiophoridae</taxon>
        <taxon>Plasmodiophora</taxon>
    </lineage>
</organism>
<dbReference type="OrthoDB" id="1630758at2759"/>
<name>A0A0G4J646_PLABS</name>
<sequence length="280" mass="31331">MVSAVPVQLSCPICLRVMLPDDLSTCNHGHSFCESCIQRWLDRQSTCPIDRAQLVRADLSPNFLARSLLTCVHVRCPSSSCTWTGTPAHLRVHEERCEHVHNPGCAVGANRYDEDDAGDGGSIFEGFACLRMSHIYRMVDVLLQRSDQVTLERTFHWSIGADSLMNLDLNGSVRSQEFDLAGQQFQLEVLRKADSFSVYVILIQRLCVYRVVKFKFKVAGVTGWTPECELLCTKSSFGDGRGLDNVIPVRHLEQAKVDRIALKVRIAIGPERTPIKLKSA</sequence>
<dbReference type="InterPro" id="IPR013083">
    <property type="entry name" value="Znf_RING/FYVE/PHD"/>
</dbReference>
<keyword evidence="1" id="KW-0479">Metal-binding</keyword>
<keyword evidence="4" id="KW-1185">Reference proteome</keyword>
<evidence type="ECO:0000259" key="2">
    <source>
        <dbReference type="PROSITE" id="PS50089"/>
    </source>
</evidence>
<dbReference type="InterPro" id="IPR051438">
    <property type="entry name" value="RNF_E3_ubiq-protein_ligase"/>
</dbReference>
<dbReference type="PANTHER" id="PTHR46016">
    <property type="entry name" value="ZINC FINGER, RING/FYVE/PHD-TYPE"/>
    <property type="match status" value="1"/>
</dbReference>
<dbReference type="InterPro" id="IPR001841">
    <property type="entry name" value="Znf_RING"/>
</dbReference>
<keyword evidence="1" id="KW-0863">Zinc-finger</keyword>
<evidence type="ECO:0000256" key="1">
    <source>
        <dbReference type="PROSITE-ProRule" id="PRU00175"/>
    </source>
</evidence>
<dbReference type="EMBL" id="CDSF01000133">
    <property type="protein sequence ID" value="CEP02731.1"/>
    <property type="molecule type" value="Genomic_DNA"/>
</dbReference>
<dbReference type="SUPFAM" id="SSF57850">
    <property type="entry name" value="RING/U-box"/>
    <property type="match status" value="1"/>
</dbReference>
<accession>A0A0G4J646</accession>